<evidence type="ECO:0000256" key="6">
    <source>
        <dbReference type="ARBA" id="ARBA00022763"/>
    </source>
</evidence>
<dbReference type="GO" id="GO:0016504">
    <property type="term" value="F:peptidase activator activity"/>
    <property type="evidence" value="ECO:0007669"/>
    <property type="project" value="InterPro"/>
</dbReference>
<dbReference type="PANTHER" id="PTHR32170:SF3">
    <property type="entry name" value="PROTEASOME ACTIVATOR COMPLEX SUBUNIT 4"/>
    <property type="match status" value="1"/>
</dbReference>
<dbReference type="PANTHER" id="PTHR32170">
    <property type="entry name" value="PROTEASOME ACTIVATOR COMPLEX SUBUNIT 4"/>
    <property type="match status" value="1"/>
</dbReference>
<evidence type="ECO:0000259" key="11">
    <source>
        <dbReference type="Pfam" id="PF23096"/>
    </source>
</evidence>
<sequence>MDVDFLTDDPLDDVKWPNQPLEVTPRFLHWLPYRSITQVEYDALLVRALENLSRSVQTEQWGTNLMEWCQYLKYLFALKYPMSLALRARMARLFYELAVMPKLDASLTEMAATICVHLLSPKQQISIKDLELPWKPLYHVLEHAVRHKQRRIGSSSIAGVLLDLAECCQRFFPASEASAMLEAMLPNLDGHDLNSVISVQALLVHFLPLSKPDEWLPALFQLWATFKSSLFDDQMLDLLARLTELHVTEPHSTSKWSETGIFSDEQFALIMTKCLRSAGLPVGVNKTANAALMAQSASVRAGADATASQKTLRMKKPSDRLHSFALILVYSIACDDPNVSSFGGSKALAHLAQFVQATEMYFHPSNWGPWQEQLATFVQHLTWTFARRVKAEKQDDCRTPAEWRITPRIQEEFVRILRTICLLSLFSKDPVTSLSTQSSLKRMAFLQPELILPAILQRSYNSLEALETTQRTGVVIAVLATTSQPMLSRSLYAAGAKHLAPLLYLCLPGIDMNDSIKTMSTCMFILSASISLVISDASMNMDDYDDETLIRVDDESVSTLSAEDYAARLSTADLDAWSTEFIRRVLALFAALPEEGKGGKIGEKNEEAVLNMLIATCDAFCSSLGEEAFLRCFDLVLDYVRTTTAANGVKVVGSLIGCFARANSSVVLQHIIPLSCERIKAELEHGASSIRTTTTSVPCPQDTTLHWHINVLSNAIMFSGSALLPYRQEILSIMALLIDNCRSERAYVLNGKFVQRVLTALVHTYPSEQRCVNPDEWDSDVRRFHSHRLFGRLYTQDQVTVSWHVPSKDEVDMAVEILEKVISPVLDRLDALFASSSLTHDEVWHNDVCRYLHVVRYALAGQVDLASDAYYRQSVVPTEDMDDMDDVDPSTRVPPMDMGQGMAAITPSDPQFTCVMAFRERVGTLLQRVSEVVLTLSADHVDAMKQVVRALRTYLVPHSAHTEEVQGLAKSVAFFRTIGRRWAKQQRFPRILWIRRAMLYHVTRQRLQYLYLGRTACDNALILWLERLCTSHYVPVRRIAQTTLESVCTMYRGTRWLCLPSLLEHLSPTASDEQVKGALYVLAAKSFQRTIVRNLRFTRPVLRALFCLQSRSRPSIQKLVRSILSDLASKLVDPAMFKAYFPLPSLHDVASTFMTVPQRTETPRMAWLQKANASVAALQRDMLELLKSPKTHWAFAQLAMRVLRAVLSRDQPVQPAIAEHVARLAISDDPGMRLHAQTTLVHILYLSKLQSFTDGIDLYLERMHQPLKHCEPTQYTDAPEKRAAMFHAPLSSTSHLHDRPVEGWLVWPAYDTYYTTGPLPPLPLETKQTLDAIARVVNTDAWWQAFVRHMSLEMERDYMAADTTTLVKSLFQMLGTTPLTYAKPYIEQLVNDRDRHKHRAAAELTGGIVRGAKHWAPDVAQEALHAWLGSWLSRVMCDCTLDSQPAWQMWVEYVFQQRDPRRLYALLTFLWDHSKGALSAKGQHLGPGQQAHALQLLASAVHALQAKSHGWDEGNKLTDALFSHFAHDYQEVRKAVCETLVEWEWTWLRPSLKSVPELLAHSRSAHGSLLAHSDVMRQRCEALQKQLRSWRAQRQPLAYGTSKYDVIASTGALWVCLCLDDHRLGPMSTYVLSLVPDLFEAFQLRDNEELSETAHDVLVQVASHPFSVAQVPVLLEALLDILRRSESWHSRLDALPLLQIVYFQNLYLLSHDMKRCILDVLCSLLHDPHVEVRDMAATTLAGIVRCSQRAHITELSQTFADMAAVPIPRRGSPGYEAAMTQVHAGVLGACALVAAFPYDVPSWMPSLVLDTIAVHSESPVPISTTVRRCAADFRRTHQDTWAEDQHKFGDRVQEVHDFTVGRSDYFA</sequence>
<comment type="subcellular location">
    <subcellularLocation>
        <location evidence="2">Cytoplasm</location>
    </subcellularLocation>
    <subcellularLocation>
        <location evidence="1">Nucleus speckle</location>
    </subcellularLocation>
</comment>
<proteinExistence type="inferred from homology"/>
<evidence type="ECO:0000313" key="13">
    <source>
        <dbReference type="Proteomes" id="UP000269793"/>
    </source>
</evidence>
<feature type="domain" description="Proteasome activator complex subunit 4-like HEAT repeat-like" evidence="11">
    <location>
        <begin position="1322"/>
        <end position="1474"/>
    </location>
</feature>
<keyword evidence="4" id="KW-0963">Cytoplasm</keyword>
<dbReference type="InterPro" id="IPR011989">
    <property type="entry name" value="ARM-like"/>
</dbReference>
<comment type="similarity">
    <text evidence="3">Belongs to the BLM10 family.</text>
</comment>
<evidence type="ECO:0000256" key="5">
    <source>
        <dbReference type="ARBA" id="ARBA00022737"/>
    </source>
</evidence>
<evidence type="ECO:0000256" key="1">
    <source>
        <dbReference type="ARBA" id="ARBA00004324"/>
    </source>
</evidence>
<dbReference type="InterPro" id="IPR035309">
    <property type="entry name" value="PSME4"/>
</dbReference>
<dbReference type="SUPFAM" id="SSF48371">
    <property type="entry name" value="ARM repeat"/>
    <property type="match status" value="1"/>
</dbReference>
<evidence type="ECO:0000256" key="2">
    <source>
        <dbReference type="ARBA" id="ARBA00004496"/>
    </source>
</evidence>
<dbReference type="InterPro" id="IPR055455">
    <property type="entry name" value="HEAT_PSME4"/>
</dbReference>
<dbReference type="Gene3D" id="1.25.10.10">
    <property type="entry name" value="Leucine-rich Repeat Variant"/>
    <property type="match status" value="1"/>
</dbReference>
<keyword evidence="12" id="KW-0647">Proteasome</keyword>
<evidence type="ECO:0000313" key="12">
    <source>
        <dbReference type="EMBL" id="AYO42680.1"/>
    </source>
</evidence>
<dbReference type="GO" id="GO:0006281">
    <property type="term" value="P:DNA repair"/>
    <property type="evidence" value="ECO:0007669"/>
    <property type="project" value="UniProtKB-KW"/>
</dbReference>
<dbReference type="Pfam" id="PF23096">
    <property type="entry name" value="HEAT_PSME4"/>
    <property type="match status" value="1"/>
</dbReference>
<keyword evidence="5" id="KW-0677">Repeat</keyword>
<keyword evidence="7" id="KW-0234">DNA repair</keyword>
<reference evidence="12 13" key="1">
    <citation type="submission" date="2018-10" db="EMBL/GenBank/DDBJ databases">
        <title>Complete genome sequence of Malassezia restricta CBS 7877.</title>
        <authorList>
            <person name="Morand S.C."/>
            <person name="Bertignac M."/>
            <person name="Iltis A."/>
            <person name="Kolder I."/>
            <person name="Pirovano W."/>
            <person name="Jourdain R."/>
            <person name="Clavaud C."/>
        </authorList>
    </citation>
    <scope>NUCLEOTIDE SEQUENCE [LARGE SCALE GENOMIC DNA]</scope>
    <source>
        <strain evidence="12 13">CBS 7877</strain>
    </source>
</reference>
<feature type="domain" description="Proteasome activator complex subunit 4 C-terminal" evidence="9">
    <location>
        <begin position="1780"/>
        <end position="1867"/>
    </location>
</feature>
<protein>
    <submittedName>
        <fullName evidence="12">Proteasome activator complex subunit 4</fullName>
    </submittedName>
</protein>
<dbReference type="Pfam" id="PF16507">
    <property type="entry name" value="HEAT_PSME4_mid"/>
    <property type="match status" value="1"/>
</dbReference>
<organism evidence="12 13">
    <name type="scientific">Malassezia restricta (strain ATCC 96810 / NBRC 103918 / CBS 7877)</name>
    <name type="common">Seborrheic dermatitis infection agent</name>
    <dbReference type="NCBI Taxonomy" id="425264"/>
    <lineage>
        <taxon>Eukaryota</taxon>
        <taxon>Fungi</taxon>
        <taxon>Dikarya</taxon>
        <taxon>Basidiomycota</taxon>
        <taxon>Ustilaginomycotina</taxon>
        <taxon>Malasseziomycetes</taxon>
        <taxon>Malasseziales</taxon>
        <taxon>Malasseziaceae</taxon>
        <taxon>Malassezia</taxon>
    </lineage>
</organism>
<dbReference type="GO" id="GO:0070628">
    <property type="term" value="F:proteasome binding"/>
    <property type="evidence" value="ECO:0007669"/>
    <property type="project" value="InterPro"/>
</dbReference>
<dbReference type="Pfam" id="PF11919">
    <property type="entry name" value="PSME4_C"/>
    <property type="match status" value="1"/>
</dbReference>
<dbReference type="Pfam" id="PF02985">
    <property type="entry name" value="HEAT"/>
    <property type="match status" value="1"/>
</dbReference>
<accession>A0A3G2S410</accession>
<dbReference type="InterPro" id="IPR032430">
    <property type="entry name" value="Blm10_mid"/>
</dbReference>
<dbReference type="OrthoDB" id="17907at2759"/>
<evidence type="ECO:0000256" key="3">
    <source>
        <dbReference type="ARBA" id="ARBA00005739"/>
    </source>
</evidence>
<keyword evidence="8" id="KW-0539">Nucleus</keyword>
<evidence type="ECO:0000259" key="10">
    <source>
        <dbReference type="Pfam" id="PF16507"/>
    </source>
</evidence>
<keyword evidence="13" id="KW-1185">Reference proteome</keyword>
<dbReference type="GO" id="GO:0016607">
    <property type="term" value="C:nuclear speck"/>
    <property type="evidence" value="ECO:0007669"/>
    <property type="project" value="UniProtKB-SubCell"/>
</dbReference>
<evidence type="ECO:0000259" key="9">
    <source>
        <dbReference type="Pfam" id="PF11919"/>
    </source>
</evidence>
<dbReference type="GO" id="GO:0005829">
    <property type="term" value="C:cytosol"/>
    <property type="evidence" value="ECO:0007669"/>
    <property type="project" value="TreeGrafter"/>
</dbReference>
<keyword evidence="6" id="KW-0227">DNA damage</keyword>
<evidence type="ECO:0000256" key="7">
    <source>
        <dbReference type="ARBA" id="ARBA00023204"/>
    </source>
</evidence>
<dbReference type="InterPro" id="IPR000357">
    <property type="entry name" value="HEAT"/>
</dbReference>
<dbReference type="STRING" id="425264.A0A3G2S410"/>
<dbReference type="VEuPathDB" id="FungiDB:DNF11_1730"/>
<feature type="domain" description="Proteasome activator Blm10 middle HEAT repeats region" evidence="10">
    <location>
        <begin position="351"/>
        <end position="862"/>
    </location>
</feature>
<dbReference type="Proteomes" id="UP000269793">
    <property type="component" value="Chromosome III"/>
</dbReference>
<dbReference type="EMBL" id="CP033150">
    <property type="protein sequence ID" value="AYO42680.1"/>
    <property type="molecule type" value="Genomic_DNA"/>
</dbReference>
<name>A0A3G2S410_MALR7</name>
<dbReference type="InterPro" id="IPR016024">
    <property type="entry name" value="ARM-type_fold"/>
</dbReference>
<evidence type="ECO:0000256" key="4">
    <source>
        <dbReference type="ARBA" id="ARBA00022490"/>
    </source>
</evidence>
<evidence type="ECO:0000256" key="8">
    <source>
        <dbReference type="ARBA" id="ARBA00023242"/>
    </source>
</evidence>
<gene>
    <name evidence="12" type="primary">psme4</name>
    <name evidence="12" type="ORF">DNF11_1730</name>
</gene>
<dbReference type="GO" id="GO:0010499">
    <property type="term" value="P:proteasomal ubiquitin-independent protein catabolic process"/>
    <property type="evidence" value="ECO:0007669"/>
    <property type="project" value="TreeGrafter"/>
</dbReference>
<dbReference type="GO" id="GO:0000502">
    <property type="term" value="C:proteasome complex"/>
    <property type="evidence" value="ECO:0007669"/>
    <property type="project" value="UniProtKB-KW"/>
</dbReference>
<dbReference type="InterPro" id="IPR021843">
    <property type="entry name" value="PSME4_C"/>
</dbReference>